<keyword evidence="1" id="KW-0863">Zinc-finger</keyword>
<feature type="domain" description="C2H2-type" evidence="2">
    <location>
        <begin position="31"/>
        <end position="53"/>
    </location>
</feature>
<dbReference type="PROSITE" id="PS50157">
    <property type="entry name" value="ZINC_FINGER_C2H2_2"/>
    <property type="match status" value="1"/>
</dbReference>
<evidence type="ECO:0000313" key="4">
    <source>
        <dbReference type="Proteomes" id="UP000324832"/>
    </source>
</evidence>
<dbReference type="GO" id="GO:0000492">
    <property type="term" value="P:box C/D snoRNP assembly"/>
    <property type="evidence" value="ECO:0007669"/>
    <property type="project" value="TreeGrafter"/>
</dbReference>
<dbReference type="PROSITE" id="PS00028">
    <property type="entry name" value="ZINC_FINGER_C2H2_1"/>
    <property type="match status" value="1"/>
</dbReference>
<dbReference type="PANTHER" id="PTHR13309">
    <property type="entry name" value="NUCLEAR FRAGILE X MENTAL RETARDATION PROTEIN INTERACTING PROTEIN 1"/>
    <property type="match status" value="1"/>
</dbReference>
<sequence length="406" mass="47163">HYKSSRVSHLQRNNFHPKSYYSANNQVNDEFWCETCDKGFNTKKMLEGHQARHQKCNIDGCQFVAHPNIITKHIQMQHSTGLYKKIANLNNPEEIKKWREERKKKYPTLKNVEKKNAEIKEKIERGEKMGLNVLKGRSGNFAARKRPFETNRQGHKRVRKHTEYIDKNDILKRKPYQKKICVITPVIEGSGLKPFSGITQLLPPFKEDDKEEASNDLIEDDEYINIAEEEEMVQTEKDQPTVCGALASLINNYDSSDDEEKDKSNNSIKTNITESFVKCDTNKKDIVTDKKVLKPLIIDNNIKNDISVEDDSGPEEISICREVTKCNNSEKVDSVKSNTKLIKLQSNKKIIKEKFVKSNEKVIYKRKIPSTLLQKLLCNEIRQERNMILQCVRFVVKNNFFENSQP</sequence>
<gene>
    <name evidence="3" type="ORF">LSINAPIS_LOCUS12152</name>
</gene>
<keyword evidence="4" id="KW-1185">Reference proteome</keyword>
<feature type="non-terminal residue" evidence="3">
    <location>
        <position position="1"/>
    </location>
</feature>
<evidence type="ECO:0000313" key="3">
    <source>
        <dbReference type="EMBL" id="VVD01820.1"/>
    </source>
</evidence>
<keyword evidence="1" id="KW-0862">Zinc</keyword>
<keyword evidence="1" id="KW-0479">Metal-binding</keyword>
<evidence type="ECO:0000259" key="2">
    <source>
        <dbReference type="PROSITE" id="PS50157"/>
    </source>
</evidence>
<dbReference type="EMBL" id="FZQP02005554">
    <property type="protein sequence ID" value="VVD01820.1"/>
    <property type="molecule type" value="Genomic_DNA"/>
</dbReference>
<dbReference type="AlphaFoldDB" id="A0A5E4QUJ6"/>
<dbReference type="GO" id="GO:0008270">
    <property type="term" value="F:zinc ion binding"/>
    <property type="evidence" value="ECO:0007669"/>
    <property type="project" value="UniProtKB-KW"/>
</dbReference>
<accession>A0A5E4QUJ6</accession>
<dbReference type="InterPro" id="IPR039136">
    <property type="entry name" value="NUFIP1-like"/>
</dbReference>
<dbReference type="PANTHER" id="PTHR13309:SF0">
    <property type="entry name" value="FMR1-INTERACTING PROTEIN NUFIP1"/>
    <property type="match status" value="1"/>
</dbReference>
<evidence type="ECO:0000256" key="1">
    <source>
        <dbReference type="PROSITE-ProRule" id="PRU00042"/>
    </source>
</evidence>
<name>A0A5E4QUJ6_9NEOP</name>
<dbReference type="Proteomes" id="UP000324832">
    <property type="component" value="Unassembled WGS sequence"/>
</dbReference>
<dbReference type="SMART" id="SM00355">
    <property type="entry name" value="ZnF_C2H2"/>
    <property type="match status" value="2"/>
</dbReference>
<protein>
    <recommendedName>
        <fullName evidence="2">C2H2-type domain-containing protein</fullName>
    </recommendedName>
</protein>
<dbReference type="GO" id="GO:0003723">
    <property type="term" value="F:RNA binding"/>
    <property type="evidence" value="ECO:0007669"/>
    <property type="project" value="InterPro"/>
</dbReference>
<dbReference type="Pfam" id="PF10453">
    <property type="entry name" value="NUFIP1"/>
    <property type="match status" value="1"/>
</dbReference>
<proteinExistence type="predicted"/>
<dbReference type="InterPro" id="IPR013087">
    <property type="entry name" value="Znf_C2H2_type"/>
</dbReference>
<dbReference type="GO" id="GO:0005634">
    <property type="term" value="C:nucleus"/>
    <property type="evidence" value="ECO:0007669"/>
    <property type="project" value="TreeGrafter"/>
</dbReference>
<dbReference type="InterPro" id="IPR019496">
    <property type="entry name" value="NUFIP1_cons_dom"/>
</dbReference>
<organism evidence="3 4">
    <name type="scientific">Leptidea sinapis</name>
    <dbReference type="NCBI Taxonomy" id="189913"/>
    <lineage>
        <taxon>Eukaryota</taxon>
        <taxon>Metazoa</taxon>
        <taxon>Ecdysozoa</taxon>
        <taxon>Arthropoda</taxon>
        <taxon>Hexapoda</taxon>
        <taxon>Insecta</taxon>
        <taxon>Pterygota</taxon>
        <taxon>Neoptera</taxon>
        <taxon>Endopterygota</taxon>
        <taxon>Lepidoptera</taxon>
        <taxon>Glossata</taxon>
        <taxon>Ditrysia</taxon>
        <taxon>Papilionoidea</taxon>
        <taxon>Pieridae</taxon>
        <taxon>Dismorphiinae</taxon>
        <taxon>Leptidea</taxon>
    </lineage>
</organism>
<reference evidence="3 4" key="1">
    <citation type="submission" date="2017-07" db="EMBL/GenBank/DDBJ databases">
        <authorList>
            <person name="Talla V."/>
            <person name="Backstrom N."/>
        </authorList>
    </citation>
    <scope>NUCLEOTIDE SEQUENCE [LARGE SCALE GENOMIC DNA]</scope>
</reference>